<sequence>MAFLFGRGRSRANTIDLSKQAKDYVFKLDGPGGPARAEELAKVLNQMKLALQGVPGTKDNAIWRTSYSYSPKTSTASLSKPAKTPRSSSPASSASARGTEPEIVQEDNFSMMQDSDRHSGNTRYFPNRTGRSGSRSGAVARQHSHFLATARATAIFRTAGRRVTALSARPSPQDSTWTSFTSSMEPPKRPKPQLPCIYLNSPGPNTVFFGRQNVLSAIRDALVPIGRARNDSSGLRQFALCGLGGVGKTEIARQFALRFKDSFDAVFWVQADETAKLDRCFQEISVKLGLESADQAHSQVVSRSIVKGWLANPTKGDIAANADISSHGSPNENASWLIIFDNADDPKLLRDYWPDGPGSVLVTSRNPSAKQLFSIESSGVNLEPFGDEDGGALLLQLTESEESPEGAPEEDAESIARRISHDLAGLPLALAQMAGIIRRDKLSLGEFLSLYQHRDKRSTLFSTKLDGGLHTYPHNVATVWTFDKLSEESKVLLRVASLLDPDTIQKGILFAGMTTLLPGNSFSGAQFSNTLIELLQVSLLRQDWGSNDFPEVRISVHRLVQDTVLATTLATDISSAAEALIDILWKEWPPTLGPSTKPVPFLKKSASPRHYQIARYPRCAALYPHILAIKQRWELISNCTDQSKLQFAALLTDGALYQNERGRTHDFDGFLVFAEELCEGIEGDAADAVLVDLHYCLGLISAGNNDLTKARRHQEAFFSLQKRICESISPNYIDEKLCLAYCELGLSHLLGGRIDESIAAHEHERKIRERLGPNNFLNNTPLGRAATTASAYMLRGSPEDLDMAEQVLVEQLDIAERTGKSKSSHVTGRITYTLANLRALQGRDAEAYELHLKAHQLLVETFSEREIPRSKHKLAEYFMQSHRYKEAMGMINDALCSWGYDAEVYRPEIARTTFLKAQVLEKMGAAQEANAAYEVAGRLRMGVVPDDKRDVKSLTMKDFDAIVIFWTR</sequence>
<accession>A0ACC2JSK5</accession>
<dbReference type="Proteomes" id="UP001153332">
    <property type="component" value="Unassembled WGS sequence"/>
</dbReference>
<evidence type="ECO:0000313" key="2">
    <source>
        <dbReference type="Proteomes" id="UP001153332"/>
    </source>
</evidence>
<evidence type="ECO:0000313" key="1">
    <source>
        <dbReference type="EMBL" id="KAJ8130476.1"/>
    </source>
</evidence>
<comment type="caution">
    <text evidence="1">The sequence shown here is derived from an EMBL/GenBank/DDBJ whole genome shotgun (WGS) entry which is preliminary data.</text>
</comment>
<gene>
    <name evidence="1" type="ORF">O1611_g3151</name>
</gene>
<organism evidence="1 2">
    <name type="scientific">Lasiodiplodia mahajangana</name>
    <dbReference type="NCBI Taxonomy" id="1108764"/>
    <lineage>
        <taxon>Eukaryota</taxon>
        <taxon>Fungi</taxon>
        <taxon>Dikarya</taxon>
        <taxon>Ascomycota</taxon>
        <taxon>Pezizomycotina</taxon>
        <taxon>Dothideomycetes</taxon>
        <taxon>Dothideomycetes incertae sedis</taxon>
        <taxon>Botryosphaeriales</taxon>
        <taxon>Botryosphaeriaceae</taxon>
        <taxon>Lasiodiplodia</taxon>
    </lineage>
</organism>
<reference evidence="1" key="1">
    <citation type="submission" date="2022-12" db="EMBL/GenBank/DDBJ databases">
        <title>Genome Sequence of Lasiodiplodia mahajangana.</title>
        <authorList>
            <person name="Buettner E."/>
        </authorList>
    </citation>
    <scope>NUCLEOTIDE SEQUENCE</scope>
    <source>
        <strain evidence="1">VT137</strain>
    </source>
</reference>
<name>A0ACC2JSK5_9PEZI</name>
<dbReference type="EMBL" id="JAPUUL010000490">
    <property type="protein sequence ID" value="KAJ8130476.1"/>
    <property type="molecule type" value="Genomic_DNA"/>
</dbReference>
<protein>
    <submittedName>
        <fullName evidence="1">Uncharacterized protein</fullName>
    </submittedName>
</protein>
<proteinExistence type="predicted"/>
<keyword evidence="2" id="KW-1185">Reference proteome</keyword>